<protein>
    <submittedName>
        <fullName evidence="2">Uncharacterized protein</fullName>
    </submittedName>
</protein>
<accession>A0ABQ7TT39</accession>
<feature type="region of interest" description="Disordered" evidence="1">
    <location>
        <begin position="31"/>
        <end position="134"/>
    </location>
</feature>
<feature type="compositionally biased region" description="Polar residues" evidence="1">
    <location>
        <begin position="44"/>
        <end position="76"/>
    </location>
</feature>
<dbReference type="EMBL" id="JAIVGD010000028">
    <property type="protein sequence ID" value="KAH0737889.1"/>
    <property type="molecule type" value="Genomic_DNA"/>
</dbReference>
<gene>
    <name evidence="2" type="ORF">KY290_036594</name>
</gene>
<keyword evidence="3" id="KW-1185">Reference proteome</keyword>
<evidence type="ECO:0000256" key="1">
    <source>
        <dbReference type="SAM" id="MobiDB-lite"/>
    </source>
</evidence>
<sequence>MIQLIPIDGMESTLQYLPNISKARNSILPFERSDQANFGRESPKSPSNSNGVSPETNEIQGKQNTGLDPPQLSASKYVSKLDGNRGHNSGKDSGELVGAQANQNVEDGANKHHKEARKTIPQQSTSDNSPTKLA</sequence>
<dbReference type="Proteomes" id="UP000826656">
    <property type="component" value="Unassembled WGS sequence"/>
</dbReference>
<name>A0ABQ7TT39_SOLTU</name>
<comment type="caution">
    <text evidence="2">The sequence shown here is derived from an EMBL/GenBank/DDBJ whole genome shotgun (WGS) entry which is preliminary data.</text>
</comment>
<feature type="compositionally biased region" description="Basic and acidic residues" evidence="1">
    <location>
        <begin position="82"/>
        <end position="94"/>
    </location>
</feature>
<reference evidence="2 3" key="1">
    <citation type="journal article" date="2021" name="bioRxiv">
        <title>Chromosome-scale and haplotype-resolved genome assembly of a tetraploid potato cultivar.</title>
        <authorList>
            <person name="Sun H."/>
            <person name="Jiao W.-B."/>
            <person name="Krause K."/>
            <person name="Campoy J.A."/>
            <person name="Goel M."/>
            <person name="Folz-Donahue K."/>
            <person name="Kukat C."/>
            <person name="Huettel B."/>
            <person name="Schneeberger K."/>
        </authorList>
    </citation>
    <scope>NUCLEOTIDE SEQUENCE [LARGE SCALE GENOMIC DNA]</scope>
    <source>
        <strain evidence="2">SolTubOtavaFocal</strain>
        <tissue evidence="2">Leaves</tissue>
    </source>
</reference>
<feature type="compositionally biased region" description="Polar residues" evidence="1">
    <location>
        <begin position="120"/>
        <end position="134"/>
    </location>
</feature>
<organism evidence="2 3">
    <name type="scientific">Solanum tuberosum</name>
    <name type="common">Potato</name>
    <dbReference type="NCBI Taxonomy" id="4113"/>
    <lineage>
        <taxon>Eukaryota</taxon>
        <taxon>Viridiplantae</taxon>
        <taxon>Streptophyta</taxon>
        <taxon>Embryophyta</taxon>
        <taxon>Tracheophyta</taxon>
        <taxon>Spermatophyta</taxon>
        <taxon>Magnoliopsida</taxon>
        <taxon>eudicotyledons</taxon>
        <taxon>Gunneridae</taxon>
        <taxon>Pentapetalae</taxon>
        <taxon>asterids</taxon>
        <taxon>lamiids</taxon>
        <taxon>Solanales</taxon>
        <taxon>Solanaceae</taxon>
        <taxon>Solanoideae</taxon>
        <taxon>Solaneae</taxon>
        <taxon>Solanum</taxon>
    </lineage>
</organism>
<proteinExistence type="predicted"/>
<evidence type="ECO:0000313" key="2">
    <source>
        <dbReference type="EMBL" id="KAH0737889.1"/>
    </source>
</evidence>
<evidence type="ECO:0000313" key="3">
    <source>
        <dbReference type="Proteomes" id="UP000826656"/>
    </source>
</evidence>